<accession>A0A6A6AHP1</accession>
<feature type="compositionally biased region" description="Basic and acidic residues" evidence="2">
    <location>
        <begin position="115"/>
        <end position="125"/>
    </location>
</feature>
<protein>
    <submittedName>
        <fullName evidence="3">Uncharacterized protein</fullName>
    </submittedName>
</protein>
<keyword evidence="4" id="KW-1185">Reference proteome</keyword>
<reference evidence="3" key="1">
    <citation type="journal article" date="2020" name="Stud. Mycol.">
        <title>101 Dothideomycetes genomes: a test case for predicting lifestyles and emergence of pathogens.</title>
        <authorList>
            <person name="Haridas S."/>
            <person name="Albert R."/>
            <person name="Binder M."/>
            <person name="Bloem J."/>
            <person name="Labutti K."/>
            <person name="Salamov A."/>
            <person name="Andreopoulos B."/>
            <person name="Baker S."/>
            <person name="Barry K."/>
            <person name="Bills G."/>
            <person name="Bluhm B."/>
            <person name="Cannon C."/>
            <person name="Castanera R."/>
            <person name="Culley D."/>
            <person name="Daum C."/>
            <person name="Ezra D."/>
            <person name="Gonzalez J."/>
            <person name="Henrissat B."/>
            <person name="Kuo A."/>
            <person name="Liang C."/>
            <person name="Lipzen A."/>
            <person name="Lutzoni F."/>
            <person name="Magnuson J."/>
            <person name="Mondo S."/>
            <person name="Nolan M."/>
            <person name="Ohm R."/>
            <person name="Pangilinan J."/>
            <person name="Park H.-J."/>
            <person name="Ramirez L."/>
            <person name="Alfaro M."/>
            <person name="Sun H."/>
            <person name="Tritt A."/>
            <person name="Yoshinaga Y."/>
            <person name="Zwiers L.-H."/>
            <person name="Turgeon B."/>
            <person name="Goodwin S."/>
            <person name="Spatafora J."/>
            <person name="Crous P."/>
            <person name="Grigoriev I."/>
        </authorList>
    </citation>
    <scope>NUCLEOTIDE SEQUENCE</scope>
    <source>
        <strain evidence="3">CBS 119687</strain>
    </source>
</reference>
<dbReference type="GeneID" id="54411773"/>
<feature type="compositionally biased region" description="Polar residues" evidence="2">
    <location>
        <begin position="1"/>
        <end position="21"/>
    </location>
</feature>
<dbReference type="RefSeq" id="XP_033525856.1">
    <property type="nucleotide sequence ID" value="XM_033671341.1"/>
</dbReference>
<evidence type="ECO:0000256" key="1">
    <source>
        <dbReference type="SAM" id="Coils"/>
    </source>
</evidence>
<feature type="region of interest" description="Disordered" evidence="2">
    <location>
        <begin position="1"/>
        <end position="168"/>
    </location>
</feature>
<evidence type="ECO:0000313" key="4">
    <source>
        <dbReference type="Proteomes" id="UP000799771"/>
    </source>
</evidence>
<feature type="coiled-coil region" evidence="1">
    <location>
        <begin position="405"/>
        <end position="432"/>
    </location>
</feature>
<evidence type="ECO:0000256" key="2">
    <source>
        <dbReference type="SAM" id="MobiDB-lite"/>
    </source>
</evidence>
<name>A0A6A6AHP1_9PLEO</name>
<dbReference type="EMBL" id="ML977502">
    <property type="protein sequence ID" value="KAF2131469.1"/>
    <property type="molecule type" value="Genomic_DNA"/>
</dbReference>
<proteinExistence type="predicted"/>
<feature type="compositionally biased region" description="Polar residues" evidence="2">
    <location>
        <begin position="56"/>
        <end position="73"/>
    </location>
</feature>
<dbReference type="OrthoDB" id="3791167at2759"/>
<sequence length="593" mass="66511">MALRTTSDGSLPATNESTPASNELLLSRDKATSAISSATPAPVFGIPQSHDEPTPMLSSDASSQQELSHSGQTPAWDPSHDQDHLQSPTEVGSIEPFSAPPARSQYAAGIDNEGSADRTQHDGKFNESGPSNGEAEHGNSFRPVQGNTLDTGENAGEIQPAHNDRSKLPEMVIDRDETGEHTWQAQQPSEDLQPDLHHLITSIEAVSQALQFNTRDGGEPLVILSPPLPTYHSLTITLHRALSRLIQHFNSALESQDAQINNSQLSSRDPDADPFRTLYHQEKQLRLAAEEKFSAFKSTALKMYQPDLERKNRLLTTSLHNSQDETILLKEHIADLRTTIEHWKAEADMQRLAHEKTISARDAEATRLREEMLARGQEYGEKARDEKYWDVRVLQDRIGGLEREAEQTDVLFRAAKRERARLEEEVGRLVAREERRAGESEGWDRGWGAGLYDSSSSEDGDGEFDEGAGWCTRVPQDKTYVPRCQMPEAVAKRHVQIEEFRAKQKQIREDGKRVDVVMEKVVEWAMGAVYPQNLDSWREVKDLNSWSLWGGEDWLEREADVDDKKHVEELKRMGKVGSGKRAWVGLVLPRGTC</sequence>
<keyword evidence="1" id="KW-0175">Coiled coil</keyword>
<dbReference type="AlphaFoldDB" id="A0A6A6AHP1"/>
<evidence type="ECO:0000313" key="3">
    <source>
        <dbReference type="EMBL" id="KAF2131469.1"/>
    </source>
</evidence>
<organism evidence="3 4">
    <name type="scientific">Dothidotthia symphoricarpi CBS 119687</name>
    <dbReference type="NCBI Taxonomy" id="1392245"/>
    <lineage>
        <taxon>Eukaryota</taxon>
        <taxon>Fungi</taxon>
        <taxon>Dikarya</taxon>
        <taxon>Ascomycota</taxon>
        <taxon>Pezizomycotina</taxon>
        <taxon>Dothideomycetes</taxon>
        <taxon>Pleosporomycetidae</taxon>
        <taxon>Pleosporales</taxon>
        <taxon>Dothidotthiaceae</taxon>
        <taxon>Dothidotthia</taxon>
    </lineage>
</organism>
<dbReference type="Proteomes" id="UP000799771">
    <property type="component" value="Unassembled WGS sequence"/>
</dbReference>
<gene>
    <name evidence="3" type="ORF">P153DRAFT_394804</name>
</gene>
<feature type="compositionally biased region" description="Low complexity" evidence="2">
    <location>
        <begin position="32"/>
        <end position="42"/>
    </location>
</feature>